<keyword evidence="2" id="KW-1185">Reference proteome</keyword>
<comment type="caution">
    <text evidence="1">The sequence shown here is derived from an EMBL/GenBank/DDBJ whole genome shotgun (WGS) entry which is preliminary data.</text>
</comment>
<proteinExistence type="predicted"/>
<dbReference type="EMBL" id="JBEZAM010000089">
    <property type="protein sequence ID" value="MEU7297972.1"/>
    <property type="molecule type" value="Genomic_DNA"/>
</dbReference>
<protein>
    <submittedName>
        <fullName evidence="1">Uncharacterized protein</fullName>
    </submittedName>
</protein>
<accession>A0ABV3D670</accession>
<evidence type="ECO:0000313" key="2">
    <source>
        <dbReference type="Proteomes" id="UP001551210"/>
    </source>
</evidence>
<gene>
    <name evidence="1" type="ORF">AB0A76_33070</name>
</gene>
<dbReference type="RefSeq" id="WP_359216260.1">
    <property type="nucleotide sequence ID" value="NZ_JBEZAM010000089.1"/>
</dbReference>
<organism evidence="1 2">
    <name type="scientific">Streptomyces exfoliatus</name>
    <name type="common">Streptomyces hydrogenans</name>
    <dbReference type="NCBI Taxonomy" id="1905"/>
    <lineage>
        <taxon>Bacteria</taxon>
        <taxon>Bacillati</taxon>
        <taxon>Actinomycetota</taxon>
        <taxon>Actinomycetes</taxon>
        <taxon>Kitasatosporales</taxon>
        <taxon>Streptomycetaceae</taxon>
        <taxon>Streptomyces</taxon>
    </lineage>
</organism>
<dbReference type="Proteomes" id="UP001551210">
    <property type="component" value="Unassembled WGS sequence"/>
</dbReference>
<sequence length="105" mass="11610">MTPPHCLTNLEEHPMSYDVTRDITAGPLVLPGARGSVGAVYSEHRTDKRGYGASVELPAVLELLAAIDTGQITAAQAREAFAPFLDRLEEYDREMDARVARYEYN</sequence>
<evidence type="ECO:0000313" key="1">
    <source>
        <dbReference type="EMBL" id="MEU7297972.1"/>
    </source>
</evidence>
<reference evidence="1 2" key="1">
    <citation type="submission" date="2024-06" db="EMBL/GenBank/DDBJ databases">
        <title>The Natural Products Discovery Center: Release of the First 8490 Sequenced Strains for Exploring Actinobacteria Biosynthetic Diversity.</title>
        <authorList>
            <person name="Kalkreuter E."/>
            <person name="Kautsar S.A."/>
            <person name="Yang D."/>
            <person name="Bader C.D."/>
            <person name="Teijaro C.N."/>
            <person name="Fluegel L."/>
            <person name="Davis C.M."/>
            <person name="Simpson J.R."/>
            <person name="Lauterbach L."/>
            <person name="Steele A.D."/>
            <person name="Gui C."/>
            <person name="Meng S."/>
            <person name="Li G."/>
            <person name="Viehrig K."/>
            <person name="Ye F."/>
            <person name="Su P."/>
            <person name="Kiefer A.F."/>
            <person name="Nichols A."/>
            <person name="Cepeda A.J."/>
            <person name="Yan W."/>
            <person name="Fan B."/>
            <person name="Jiang Y."/>
            <person name="Adhikari A."/>
            <person name="Zheng C.-J."/>
            <person name="Schuster L."/>
            <person name="Cowan T.M."/>
            <person name="Smanski M.J."/>
            <person name="Chevrette M.G."/>
            <person name="De Carvalho L.P.S."/>
            <person name="Shen B."/>
        </authorList>
    </citation>
    <scope>NUCLEOTIDE SEQUENCE [LARGE SCALE GENOMIC DNA]</scope>
    <source>
        <strain evidence="1 2">NPDC045705</strain>
    </source>
</reference>
<name>A0ABV3D670_STREX</name>